<keyword evidence="2" id="KW-1185">Reference proteome</keyword>
<gene>
    <name evidence="1" type="ORF">HJG59_010967</name>
</gene>
<comment type="caution">
    <text evidence="1">The sequence shown here is derived from an EMBL/GenBank/DDBJ whole genome shotgun (WGS) entry which is preliminary data.</text>
</comment>
<dbReference type="AlphaFoldDB" id="A0A7J8HHN4"/>
<sequence>MCQGPGLSTFVHHHRRLPLPSLSRGPVWLLGPSGLHSYGQKGERGRKRNGTHSPFENTCLEVTKALLLMSHWPDLVPDHTVPKRRPHNQLNTGFPSAKKKNIDIGKQLVMLITCKCYLWTQQCPMVNFEIWEPDCLGSALPLTSQVMLGNLLNFSVPQFLRQ</sequence>
<name>A0A7J8HHN4_MOLMO</name>
<evidence type="ECO:0000313" key="2">
    <source>
        <dbReference type="Proteomes" id="UP000550707"/>
    </source>
</evidence>
<dbReference type="EMBL" id="JACASF010000006">
    <property type="protein sequence ID" value="KAF6471580.1"/>
    <property type="molecule type" value="Genomic_DNA"/>
</dbReference>
<dbReference type="Proteomes" id="UP000550707">
    <property type="component" value="Unassembled WGS sequence"/>
</dbReference>
<protein>
    <submittedName>
        <fullName evidence="1">Uncharacterized protein</fullName>
    </submittedName>
</protein>
<evidence type="ECO:0000313" key="1">
    <source>
        <dbReference type="EMBL" id="KAF6471580.1"/>
    </source>
</evidence>
<reference evidence="1 2" key="1">
    <citation type="journal article" date="2020" name="Nature">
        <title>Six reference-quality genomes reveal evolution of bat adaptations.</title>
        <authorList>
            <person name="Jebb D."/>
            <person name="Huang Z."/>
            <person name="Pippel M."/>
            <person name="Hughes G.M."/>
            <person name="Lavrichenko K."/>
            <person name="Devanna P."/>
            <person name="Winkler S."/>
            <person name="Jermiin L.S."/>
            <person name="Skirmuntt E.C."/>
            <person name="Katzourakis A."/>
            <person name="Burkitt-Gray L."/>
            <person name="Ray D.A."/>
            <person name="Sullivan K.A.M."/>
            <person name="Roscito J.G."/>
            <person name="Kirilenko B.M."/>
            <person name="Davalos L.M."/>
            <person name="Corthals A.P."/>
            <person name="Power M.L."/>
            <person name="Jones G."/>
            <person name="Ransome R.D."/>
            <person name="Dechmann D.K.N."/>
            <person name="Locatelli A.G."/>
            <person name="Puechmaille S.J."/>
            <person name="Fedrigo O."/>
            <person name="Jarvis E.D."/>
            <person name="Hiller M."/>
            <person name="Vernes S.C."/>
            <person name="Myers E.W."/>
            <person name="Teeling E.C."/>
        </authorList>
    </citation>
    <scope>NUCLEOTIDE SEQUENCE [LARGE SCALE GENOMIC DNA]</scope>
    <source>
        <strain evidence="1">MMolMol1</strain>
        <tissue evidence="1">Muscle</tissue>
    </source>
</reference>
<dbReference type="InParanoid" id="A0A7J8HHN4"/>
<accession>A0A7J8HHN4</accession>
<organism evidence="1 2">
    <name type="scientific">Molossus molossus</name>
    <name type="common">Pallas' mastiff bat</name>
    <name type="synonym">Vespertilio molossus</name>
    <dbReference type="NCBI Taxonomy" id="27622"/>
    <lineage>
        <taxon>Eukaryota</taxon>
        <taxon>Metazoa</taxon>
        <taxon>Chordata</taxon>
        <taxon>Craniata</taxon>
        <taxon>Vertebrata</taxon>
        <taxon>Euteleostomi</taxon>
        <taxon>Mammalia</taxon>
        <taxon>Eutheria</taxon>
        <taxon>Laurasiatheria</taxon>
        <taxon>Chiroptera</taxon>
        <taxon>Yangochiroptera</taxon>
        <taxon>Molossidae</taxon>
        <taxon>Molossus</taxon>
    </lineage>
</organism>
<proteinExistence type="predicted"/>